<organism evidence="4 5">
    <name type="scientific">Candidatus Oscillibacter excrementigallinarum</name>
    <dbReference type="NCBI Taxonomy" id="2838716"/>
    <lineage>
        <taxon>Bacteria</taxon>
        <taxon>Bacillati</taxon>
        <taxon>Bacillota</taxon>
        <taxon>Clostridia</taxon>
        <taxon>Eubacteriales</taxon>
        <taxon>Oscillospiraceae</taxon>
        <taxon>Oscillibacter</taxon>
    </lineage>
</organism>
<comment type="similarity">
    <text evidence="1">Belongs to the bacterial solute-binding protein 9 family.</text>
</comment>
<dbReference type="Pfam" id="PF01297">
    <property type="entry name" value="ZnuA"/>
    <property type="match status" value="1"/>
</dbReference>
<reference evidence="4" key="1">
    <citation type="journal article" date="2021" name="PeerJ">
        <title>Extensive microbial diversity within the chicken gut microbiome revealed by metagenomics and culture.</title>
        <authorList>
            <person name="Gilroy R."/>
            <person name="Ravi A."/>
            <person name="Getino M."/>
            <person name="Pursley I."/>
            <person name="Horton D.L."/>
            <person name="Alikhan N.F."/>
            <person name="Baker D."/>
            <person name="Gharbi K."/>
            <person name="Hall N."/>
            <person name="Watson M."/>
            <person name="Adriaenssens E.M."/>
            <person name="Foster-Nyarko E."/>
            <person name="Jarju S."/>
            <person name="Secka A."/>
            <person name="Antonio M."/>
            <person name="Oren A."/>
            <person name="Chaudhuri R.R."/>
            <person name="La Ragione R."/>
            <person name="Hildebrand F."/>
            <person name="Pallen M.J."/>
        </authorList>
    </citation>
    <scope>NUCLEOTIDE SEQUENCE</scope>
    <source>
        <strain evidence="4">ChiBcec18-1249</strain>
    </source>
</reference>
<dbReference type="GO" id="GO:0030001">
    <property type="term" value="P:metal ion transport"/>
    <property type="evidence" value="ECO:0007669"/>
    <property type="project" value="InterPro"/>
</dbReference>
<dbReference type="GO" id="GO:0007155">
    <property type="term" value="P:cell adhesion"/>
    <property type="evidence" value="ECO:0007669"/>
    <property type="project" value="InterPro"/>
</dbReference>
<evidence type="ECO:0000256" key="3">
    <source>
        <dbReference type="ARBA" id="ARBA00022729"/>
    </source>
</evidence>
<dbReference type="GO" id="GO:0046872">
    <property type="term" value="F:metal ion binding"/>
    <property type="evidence" value="ECO:0007669"/>
    <property type="project" value="InterPro"/>
</dbReference>
<dbReference type="PANTHER" id="PTHR42953:SF3">
    <property type="entry name" value="HIGH-AFFINITY ZINC UPTAKE SYSTEM PROTEIN ZNUA"/>
    <property type="match status" value="1"/>
</dbReference>
<dbReference type="AlphaFoldDB" id="A0A9D2LIV4"/>
<protein>
    <submittedName>
        <fullName evidence="4">Metal ABC transporter substrate-binding protein</fullName>
    </submittedName>
</protein>
<dbReference type="Gene3D" id="3.40.50.1980">
    <property type="entry name" value="Nitrogenase molybdenum iron protein domain"/>
    <property type="match status" value="2"/>
</dbReference>
<evidence type="ECO:0000313" key="5">
    <source>
        <dbReference type="Proteomes" id="UP000823824"/>
    </source>
</evidence>
<evidence type="ECO:0000313" key="4">
    <source>
        <dbReference type="EMBL" id="HJB13338.1"/>
    </source>
</evidence>
<comment type="caution">
    <text evidence="4">The sequence shown here is derived from an EMBL/GenBank/DDBJ whole genome shotgun (WGS) entry which is preliminary data.</text>
</comment>
<evidence type="ECO:0000256" key="2">
    <source>
        <dbReference type="ARBA" id="ARBA00022448"/>
    </source>
</evidence>
<dbReference type="EMBL" id="DWZJ01000053">
    <property type="protein sequence ID" value="HJB13338.1"/>
    <property type="molecule type" value="Genomic_DNA"/>
</dbReference>
<accession>A0A9D2LIV4</accession>
<name>A0A9D2LIV4_9FIRM</name>
<dbReference type="SUPFAM" id="SSF53807">
    <property type="entry name" value="Helical backbone' metal receptor"/>
    <property type="match status" value="1"/>
</dbReference>
<dbReference type="InterPro" id="IPR050492">
    <property type="entry name" value="Bact_metal-bind_prot9"/>
</dbReference>
<dbReference type="Proteomes" id="UP000823824">
    <property type="component" value="Unassembled WGS sequence"/>
</dbReference>
<evidence type="ECO:0000256" key="1">
    <source>
        <dbReference type="ARBA" id="ARBA00011028"/>
    </source>
</evidence>
<reference evidence="4" key="2">
    <citation type="submission" date="2021-04" db="EMBL/GenBank/DDBJ databases">
        <authorList>
            <person name="Gilroy R."/>
        </authorList>
    </citation>
    <scope>NUCLEOTIDE SEQUENCE</scope>
    <source>
        <strain evidence="4">ChiBcec18-1249</strain>
    </source>
</reference>
<proteinExistence type="inferred from homology"/>
<sequence length="314" mass="34528">MILALLLLLSACGQSVEEDTDPDQLTVVATVYPAYDFARAVGGDLADVQLLLPPGTESHSYEPTPADILVVQDCDLFIYLGGESDTWVETILESVELRGQTLRMVDCVPLLEEETVEGMESYEEGHDHDHDEAPGLGEVVGYDEHVWTSPKNAALITRAVGDKLAELDPANADTYAANSADYAAQIEDLDREFADFFAGVEDRTMVFGDRFPLRYFAEEFNIDYYAAFPGCSTQTEPSAATIAFLTDKVREEQIPTVWYIEFSNHLVADSIAESAGVKTAMFHTCHNVSADDLAAGATYVSLMEQNLETLRENL</sequence>
<keyword evidence="3" id="KW-0732">Signal</keyword>
<dbReference type="PRINTS" id="PR00691">
    <property type="entry name" value="ADHESINB"/>
</dbReference>
<dbReference type="InterPro" id="IPR006129">
    <property type="entry name" value="AdhesinB"/>
</dbReference>
<keyword evidence="2" id="KW-0813">Transport</keyword>
<gene>
    <name evidence="4" type="ORF">H9787_06465</name>
</gene>
<dbReference type="PANTHER" id="PTHR42953">
    <property type="entry name" value="HIGH-AFFINITY ZINC UPTAKE SYSTEM PROTEIN ZNUA-RELATED"/>
    <property type="match status" value="1"/>
</dbReference>
<dbReference type="InterPro" id="IPR006127">
    <property type="entry name" value="ZnuA-like"/>
</dbReference>